<comment type="caution">
    <text evidence="3">The sequence shown here is derived from an EMBL/GenBank/DDBJ whole genome shotgun (WGS) entry which is preliminary data.</text>
</comment>
<keyword evidence="1" id="KW-0812">Transmembrane</keyword>
<dbReference type="Proteomes" id="UP001139505">
    <property type="component" value="Unassembled WGS sequence"/>
</dbReference>
<keyword evidence="4" id="KW-1185">Reference proteome</keyword>
<evidence type="ECO:0000313" key="5">
    <source>
        <dbReference type="Proteomes" id="UP001139505"/>
    </source>
</evidence>
<dbReference type="EMBL" id="BQYH01000017">
    <property type="protein sequence ID" value="GKU73020.1"/>
    <property type="molecule type" value="Genomic_DNA"/>
</dbReference>
<protein>
    <submittedName>
        <fullName evidence="3">Uncharacterized protein</fullName>
    </submittedName>
</protein>
<keyword evidence="1" id="KW-1133">Transmembrane helix</keyword>
<dbReference type="EMBL" id="BFCH01000008">
    <property type="protein sequence ID" value="GBG36837.1"/>
    <property type="molecule type" value="Genomic_DNA"/>
</dbReference>
<sequence length="106" mass="10328">MSNAGECLGCRAQVPGGRLGGVVPVVVGIDATAGVLVTVLVLTEGGGTIAVVVAVVTLLVVAVDDFRSSAAVSKLVVVTGLADPSERTCKAVRSPLAGKPECSAAG</sequence>
<reference evidence="2" key="1">
    <citation type="journal article" date="2018" name="Genome Announc.">
        <title>Draft Genome Sequence of Mycobacterium montefiorense Isolated from Japanese Black Salamander (Hynobius nigrescens).</title>
        <authorList>
            <person name="Fukano H."/>
            <person name="Yoshida M."/>
            <person name="Shimizu A."/>
            <person name="Iwao H."/>
            <person name="Katayama Y."/>
            <person name="Omatsu T."/>
            <person name="Mizutani T."/>
            <person name="Kurata O."/>
            <person name="Wada S."/>
            <person name="Hoshino Y."/>
        </authorList>
    </citation>
    <scope>NUCLEOTIDE SEQUENCE</scope>
    <source>
        <strain evidence="2">BS</strain>
    </source>
</reference>
<dbReference type="AlphaFoldDB" id="A0AA37PMJ5"/>
<proteinExistence type="predicted"/>
<evidence type="ECO:0000313" key="3">
    <source>
        <dbReference type="EMBL" id="GKU73020.1"/>
    </source>
</evidence>
<feature type="transmembrane region" description="Helical" evidence="1">
    <location>
        <begin position="21"/>
        <end position="42"/>
    </location>
</feature>
<dbReference type="Proteomes" id="UP000245060">
    <property type="component" value="Unassembled WGS sequence"/>
</dbReference>
<evidence type="ECO:0000313" key="4">
    <source>
        <dbReference type="Proteomes" id="UP000245060"/>
    </source>
</evidence>
<feature type="transmembrane region" description="Helical" evidence="1">
    <location>
        <begin position="48"/>
        <end position="66"/>
    </location>
</feature>
<reference evidence="3" key="4">
    <citation type="submission" date="2022-04" db="EMBL/GenBank/DDBJ databases">
        <authorList>
            <person name="Komine T."/>
            <person name="Fukano H."/>
            <person name="Wada S."/>
        </authorList>
    </citation>
    <scope>NUCLEOTIDE SEQUENCE</scope>
    <source>
        <strain evidence="3">NJB18185</strain>
    </source>
</reference>
<reference evidence="4" key="2">
    <citation type="submission" date="2018-04" db="EMBL/GenBank/DDBJ databases">
        <title>Draft genome sequence of Mycobacterium montefiorense isolated from Japanese black salamander.</title>
        <authorList>
            <person name="Fukano H."/>
            <person name="Yoshida M."/>
            <person name="Shimizu A."/>
            <person name="Iwao H."/>
            <person name="Kurata O."/>
            <person name="Katayama Y."/>
            <person name="Omatsu T."/>
            <person name="Mizutani T."/>
            <person name="Wada S."/>
            <person name="Hoshino Y."/>
        </authorList>
    </citation>
    <scope>NUCLEOTIDE SEQUENCE [LARGE SCALE GENOMIC DNA]</scope>
    <source>
        <strain evidence="4">BS</strain>
    </source>
</reference>
<name>A0AA37PMJ5_9MYCO</name>
<accession>A0AA37PMJ5</accession>
<organism evidence="3 5">
    <name type="scientific">Mycobacterium montefiorense</name>
    <dbReference type="NCBI Taxonomy" id="154654"/>
    <lineage>
        <taxon>Bacteria</taxon>
        <taxon>Bacillati</taxon>
        <taxon>Actinomycetota</taxon>
        <taxon>Actinomycetes</taxon>
        <taxon>Mycobacteriales</taxon>
        <taxon>Mycobacteriaceae</taxon>
        <taxon>Mycobacterium</taxon>
        <taxon>Mycobacterium simiae complex</taxon>
    </lineage>
</organism>
<evidence type="ECO:0000313" key="2">
    <source>
        <dbReference type="EMBL" id="GBG36837.1"/>
    </source>
</evidence>
<keyword evidence="1" id="KW-0472">Membrane</keyword>
<reference evidence="3" key="3">
    <citation type="journal article" date="2022" name="Microbiol. Resour. Announc.">
        <title>Draft Genome Sequences of Eight Mycobacterium montefiorense Strains Isolated from Salamanders in Captivity.</title>
        <authorList>
            <person name="Komine T."/>
            <person name="Ihara H."/>
            <person name="Fukano H."/>
            <person name="Hoshino Y."/>
            <person name="Kurata O."/>
            <person name="Wada S."/>
        </authorList>
    </citation>
    <scope>NUCLEOTIDE SEQUENCE</scope>
    <source>
        <strain evidence="3">NJB18185</strain>
    </source>
</reference>
<evidence type="ECO:0000256" key="1">
    <source>
        <dbReference type="SAM" id="Phobius"/>
    </source>
</evidence>
<gene>
    <name evidence="2" type="ORF">MmonteBS_12090</name>
    <name evidence="3" type="ORF">NJB18185_27920</name>
</gene>